<dbReference type="Pfam" id="PF02470">
    <property type="entry name" value="MlaD"/>
    <property type="match status" value="1"/>
</dbReference>
<keyword evidence="1" id="KW-0472">Membrane</keyword>
<keyword evidence="4" id="KW-1185">Reference proteome</keyword>
<evidence type="ECO:0000259" key="2">
    <source>
        <dbReference type="Pfam" id="PF02470"/>
    </source>
</evidence>
<dbReference type="PANTHER" id="PTHR33371">
    <property type="entry name" value="INTERMEMBRANE PHOSPHOLIPID TRANSPORT SYSTEM BINDING PROTEIN MLAD-RELATED"/>
    <property type="match status" value="1"/>
</dbReference>
<dbReference type="FunCoup" id="A0A1Y5SUN2">
    <property type="interactions" value="140"/>
</dbReference>
<dbReference type="RefSeq" id="WP_085883321.1">
    <property type="nucleotide sequence ID" value="NZ_FWFR01000001.1"/>
</dbReference>
<dbReference type="InParanoid" id="A0A1Y5SUN2"/>
<dbReference type="InterPro" id="IPR052336">
    <property type="entry name" value="MlaD_Phospholipid_Transporter"/>
</dbReference>
<dbReference type="PANTHER" id="PTHR33371:SF4">
    <property type="entry name" value="INTERMEMBRANE PHOSPHOLIPID TRANSPORT SYSTEM BINDING PROTEIN MLAD"/>
    <property type="match status" value="1"/>
</dbReference>
<dbReference type="InterPro" id="IPR030970">
    <property type="entry name" value="ABC_MlaD"/>
</dbReference>
<evidence type="ECO:0000256" key="1">
    <source>
        <dbReference type="SAM" id="Phobius"/>
    </source>
</evidence>
<evidence type="ECO:0000313" key="4">
    <source>
        <dbReference type="Proteomes" id="UP000193200"/>
    </source>
</evidence>
<dbReference type="GO" id="GO:0005543">
    <property type="term" value="F:phospholipid binding"/>
    <property type="evidence" value="ECO:0007669"/>
    <property type="project" value="TreeGrafter"/>
</dbReference>
<dbReference type="OrthoDB" id="9808689at2"/>
<dbReference type="InterPro" id="IPR003399">
    <property type="entry name" value="Mce/MlaD"/>
</dbReference>
<reference evidence="3 4" key="1">
    <citation type="submission" date="2017-03" db="EMBL/GenBank/DDBJ databases">
        <authorList>
            <person name="Afonso C.L."/>
            <person name="Miller P.J."/>
            <person name="Scott M.A."/>
            <person name="Spackman E."/>
            <person name="Goraichik I."/>
            <person name="Dimitrov K.M."/>
            <person name="Suarez D.L."/>
            <person name="Swayne D.E."/>
        </authorList>
    </citation>
    <scope>NUCLEOTIDE SEQUENCE [LARGE SCALE GENOMIC DNA]</scope>
    <source>
        <strain evidence="3 4">CECT 7691</strain>
    </source>
</reference>
<accession>A0A1Y5SUN2</accession>
<dbReference type="NCBIfam" id="TIGR04430">
    <property type="entry name" value="OM_asym_MlaD"/>
    <property type="match status" value="1"/>
</dbReference>
<feature type="transmembrane region" description="Helical" evidence="1">
    <location>
        <begin position="6"/>
        <end position="26"/>
    </location>
</feature>
<organism evidence="3 4">
    <name type="scientific">Oceanibacterium hippocampi</name>
    <dbReference type="NCBI Taxonomy" id="745714"/>
    <lineage>
        <taxon>Bacteria</taxon>
        <taxon>Pseudomonadati</taxon>
        <taxon>Pseudomonadota</taxon>
        <taxon>Alphaproteobacteria</taxon>
        <taxon>Sneathiellales</taxon>
        <taxon>Sneathiellaceae</taxon>
        <taxon>Oceanibacterium</taxon>
    </lineage>
</organism>
<dbReference type="Proteomes" id="UP000193200">
    <property type="component" value="Unassembled WGS sequence"/>
</dbReference>
<dbReference type="AlphaFoldDB" id="A0A1Y5SUN2"/>
<proteinExistence type="predicted"/>
<dbReference type="GO" id="GO:0005548">
    <property type="term" value="F:phospholipid transporter activity"/>
    <property type="evidence" value="ECO:0007669"/>
    <property type="project" value="TreeGrafter"/>
</dbReference>
<dbReference type="EMBL" id="FWFR01000001">
    <property type="protein sequence ID" value="SLN48829.1"/>
    <property type="molecule type" value="Genomic_DNA"/>
</dbReference>
<name>A0A1Y5SUN2_9PROT</name>
<sequence length="161" mass="16249">MGSHVVETVIGAIVLAVAAVFMVFAYRTADLGGPGNAIHLTAKFDRVDGLSVGSDVRVSGIKVGTIVGQDLDPKSYLAVVRMNVDADVGLPEDTAAKIASESLLGGAYLALEPGGAEDMLKDGDEIQFTQGSVSIMDLIGQAIFGGAGGEATKDGAAAPAD</sequence>
<evidence type="ECO:0000313" key="3">
    <source>
        <dbReference type="EMBL" id="SLN48829.1"/>
    </source>
</evidence>
<keyword evidence="1" id="KW-1133">Transmembrane helix</keyword>
<feature type="domain" description="Mce/MlaD" evidence="2">
    <location>
        <begin position="38"/>
        <end position="114"/>
    </location>
</feature>
<protein>
    <submittedName>
        <fullName evidence="3">Putative phospholipid ABC transporter-binding protein MlaD</fullName>
    </submittedName>
</protein>
<gene>
    <name evidence="3" type="primary">mlaD</name>
    <name evidence="3" type="ORF">OCH7691_02122</name>
</gene>
<keyword evidence="1" id="KW-0812">Transmembrane</keyword>